<dbReference type="InterPro" id="IPR003385">
    <property type="entry name" value="Glyco_hydro_77"/>
</dbReference>
<protein>
    <recommendedName>
        <fullName evidence="3">4-alpha-glucanotransferase</fullName>
        <ecNumber evidence="3">2.4.1.25</ecNumber>
    </recommendedName>
    <alternativeName>
        <fullName evidence="7">Amylomaltase</fullName>
    </alternativeName>
    <alternativeName>
        <fullName evidence="8">Disproportionating enzyme</fullName>
    </alternativeName>
</protein>
<evidence type="ECO:0000256" key="1">
    <source>
        <dbReference type="ARBA" id="ARBA00000439"/>
    </source>
</evidence>
<evidence type="ECO:0000256" key="8">
    <source>
        <dbReference type="ARBA" id="ARBA00031501"/>
    </source>
</evidence>
<sequence>MTVNQALSRNVAGIFKQRSAGILLHPTSLPGPLLSGDIGHNAYRFIEFLNGIGIKVWQMLPLGPTHEDRSPYQCLSAHAANPELISLDWLVDRQWLELASITLPLDDKGYRGACLLQAKANFYQQQCEEWFAQLAIFKKGQVAWLEDYALYVALKKKYRGAAWFAWPAKLAQRDMAAMSASIAQLSDEIEQVIFEQFVFFTQWHELHEYAARHDVKLFGDMPIFVAHDSADVWASRQNFLMDKNGVMPFVAGVPPDAFSETGQRWGNPLYDWEYMASDDFEWWKGRFATQLTLFDLIRIDHFRGLEACWMIPADEDTAMNGHWQKTPGDELLAALFESFPYLPLVAEDLGVITDEVIALKNSYLLPGMKVLQFAFDGNNDNPHLPHHQLNNDLVYTGTHDNDTTLGWACDENSYNRTFFEQYAGCGGASVEEKVHVMLRMAMASPSCLAVIPMQDLLMLGSEARMNVPGTVGDNWQWRFEWSQLKPEMVDSIKHYIESNQR</sequence>
<dbReference type="SUPFAM" id="SSF51445">
    <property type="entry name" value="(Trans)glycosidases"/>
    <property type="match status" value="1"/>
</dbReference>
<evidence type="ECO:0000256" key="4">
    <source>
        <dbReference type="ARBA" id="ARBA00022676"/>
    </source>
</evidence>
<dbReference type="NCBIfam" id="NF011080">
    <property type="entry name" value="PRK14508.1-3"/>
    <property type="match status" value="1"/>
</dbReference>
<keyword evidence="6" id="KW-0119">Carbohydrate metabolism</keyword>
<reference evidence="9" key="1">
    <citation type="submission" date="2018-06" db="EMBL/GenBank/DDBJ databases">
        <authorList>
            <person name="Zhirakovskaya E."/>
        </authorList>
    </citation>
    <scope>NUCLEOTIDE SEQUENCE</scope>
</reference>
<dbReference type="Pfam" id="PF02446">
    <property type="entry name" value="Glyco_hydro_77"/>
    <property type="match status" value="1"/>
</dbReference>
<dbReference type="PANTHER" id="PTHR32438">
    <property type="entry name" value="4-ALPHA-GLUCANOTRANSFERASE DPE1, CHLOROPLASTIC/AMYLOPLASTIC"/>
    <property type="match status" value="1"/>
</dbReference>
<comment type="catalytic activity">
    <reaction evidence="1">
        <text>Transfers a segment of a (1-&gt;4)-alpha-D-glucan to a new position in an acceptor, which may be glucose or a (1-&gt;4)-alpha-D-glucan.</text>
        <dbReference type="EC" id="2.4.1.25"/>
    </reaction>
</comment>
<dbReference type="PANTHER" id="PTHR32438:SF5">
    <property type="entry name" value="4-ALPHA-GLUCANOTRANSFERASE DPE1, CHLOROPLASTIC_AMYLOPLASTIC"/>
    <property type="match status" value="1"/>
</dbReference>
<organism evidence="9">
    <name type="scientific">hydrothermal vent metagenome</name>
    <dbReference type="NCBI Taxonomy" id="652676"/>
    <lineage>
        <taxon>unclassified sequences</taxon>
        <taxon>metagenomes</taxon>
        <taxon>ecological metagenomes</taxon>
    </lineage>
</organism>
<dbReference type="EC" id="2.4.1.25" evidence="3"/>
<dbReference type="GO" id="GO:0004134">
    <property type="term" value="F:4-alpha-glucanotransferase activity"/>
    <property type="evidence" value="ECO:0007669"/>
    <property type="project" value="UniProtKB-EC"/>
</dbReference>
<proteinExistence type="inferred from homology"/>
<evidence type="ECO:0000256" key="6">
    <source>
        <dbReference type="ARBA" id="ARBA00023277"/>
    </source>
</evidence>
<dbReference type="GO" id="GO:0005975">
    <property type="term" value="P:carbohydrate metabolic process"/>
    <property type="evidence" value="ECO:0007669"/>
    <property type="project" value="InterPro"/>
</dbReference>
<evidence type="ECO:0000313" key="9">
    <source>
        <dbReference type="EMBL" id="VAW88154.1"/>
    </source>
</evidence>
<dbReference type="EMBL" id="UOFQ01000090">
    <property type="protein sequence ID" value="VAW88154.1"/>
    <property type="molecule type" value="Genomic_DNA"/>
</dbReference>
<dbReference type="InterPro" id="IPR017853">
    <property type="entry name" value="GH"/>
</dbReference>
<gene>
    <name evidence="9" type="ORF">MNBD_GAMMA17-1714</name>
</gene>
<evidence type="ECO:0000256" key="2">
    <source>
        <dbReference type="ARBA" id="ARBA00005684"/>
    </source>
</evidence>
<evidence type="ECO:0000256" key="7">
    <source>
        <dbReference type="ARBA" id="ARBA00031423"/>
    </source>
</evidence>
<keyword evidence="5 9" id="KW-0808">Transferase</keyword>
<dbReference type="Gene3D" id="3.20.20.80">
    <property type="entry name" value="Glycosidases"/>
    <property type="match status" value="1"/>
</dbReference>
<dbReference type="NCBIfam" id="TIGR00217">
    <property type="entry name" value="malQ"/>
    <property type="match status" value="1"/>
</dbReference>
<evidence type="ECO:0000256" key="5">
    <source>
        <dbReference type="ARBA" id="ARBA00022679"/>
    </source>
</evidence>
<evidence type="ECO:0000256" key="3">
    <source>
        <dbReference type="ARBA" id="ARBA00012560"/>
    </source>
</evidence>
<comment type="similarity">
    <text evidence="2">Belongs to the disproportionating enzyme family.</text>
</comment>
<dbReference type="AlphaFoldDB" id="A0A3B1A344"/>
<name>A0A3B1A344_9ZZZZ</name>
<accession>A0A3B1A344</accession>
<keyword evidence="4 9" id="KW-0328">Glycosyltransferase</keyword>